<dbReference type="InterPro" id="IPR036514">
    <property type="entry name" value="SGNH_hydro_sf"/>
</dbReference>
<keyword evidence="2" id="KW-0378">Hydrolase</keyword>
<proteinExistence type="predicted"/>
<dbReference type="SUPFAM" id="SSF52266">
    <property type="entry name" value="SGNH hydrolase"/>
    <property type="match status" value="1"/>
</dbReference>
<dbReference type="PANTHER" id="PTHR43695:SF2">
    <property type="entry name" value="PUTATIVE (AFU_ORTHOLOGUE AFUA_2G17250)-RELATED"/>
    <property type="match status" value="1"/>
</dbReference>
<gene>
    <name evidence="2" type="ORF">BDP81DRAFT_463484</name>
</gene>
<keyword evidence="1" id="KW-0732">Signal</keyword>
<dbReference type="RefSeq" id="XP_060441878.1">
    <property type="nucleotide sequence ID" value="XM_060594030.1"/>
</dbReference>
<dbReference type="InterPro" id="IPR001087">
    <property type="entry name" value="GDSL"/>
</dbReference>
<evidence type="ECO:0000256" key="1">
    <source>
        <dbReference type="SAM" id="SignalP"/>
    </source>
</evidence>
<protein>
    <submittedName>
        <fullName evidence="2">SGNH hydrolase-type esterase domain-containing protein</fullName>
    </submittedName>
</protein>
<dbReference type="GO" id="GO:0016788">
    <property type="term" value="F:hydrolase activity, acting on ester bonds"/>
    <property type="evidence" value="ECO:0007669"/>
    <property type="project" value="InterPro"/>
</dbReference>
<sequence length="255" mass="28091">MRSTIFTSLIALAAAMTTGSPVARAKKSPYFFLIGDSTVAVNGGWSDGFLSYPKDPAKGENRGKSGSTTVSWKSNGRWASLLQGINDTKADYEPIVTVQFGHNDQKSLTLDEFRAIWLPLLPNSRRLGRLRLITNPTQIFVTSLTRRRFEDGEVVQDLAEWRGKTIAAAKTSSIKWLDLNLESTDYVNAIGEDSAQYYNLASTDRTHLGEAGEIVFGRMVIDLLLEKRSDLDAYFSADEEMSDATANGEFTTGGK</sequence>
<dbReference type="AlphaFoldDB" id="A0AAI9ZJR9"/>
<dbReference type="Pfam" id="PF00657">
    <property type="entry name" value="Lipase_GDSL"/>
    <property type="match status" value="1"/>
</dbReference>
<keyword evidence="3" id="KW-1185">Reference proteome</keyword>
<dbReference type="Gene3D" id="3.40.50.1110">
    <property type="entry name" value="SGNH hydrolase"/>
    <property type="match status" value="2"/>
</dbReference>
<feature type="signal peptide" evidence="1">
    <location>
        <begin position="1"/>
        <end position="25"/>
    </location>
</feature>
<accession>A0AAI9ZJR9</accession>
<dbReference type="Proteomes" id="UP001243989">
    <property type="component" value="Unassembled WGS sequence"/>
</dbReference>
<dbReference type="EMBL" id="JAHMHQ010000018">
    <property type="protein sequence ID" value="KAK1633271.1"/>
    <property type="molecule type" value="Genomic_DNA"/>
</dbReference>
<dbReference type="InterPro" id="IPR037459">
    <property type="entry name" value="RhgT-like"/>
</dbReference>
<feature type="chain" id="PRO_5042466266" evidence="1">
    <location>
        <begin position="26"/>
        <end position="255"/>
    </location>
</feature>
<evidence type="ECO:0000313" key="3">
    <source>
        <dbReference type="Proteomes" id="UP001243989"/>
    </source>
</evidence>
<dbReference type="PANTHER" id="PTHR43695">
    <property type="entry name" value="PUTATIVE (AFU_ORTHOLOGUE AFUA_2G17250)-RELATED"/>
    <property type="match status" value="1"/>
</dbReference>
<dbReference type="GeneID" id="85478892"/>
<name>A0AAI9ZJR9_9PEZI</name>
<organism evidence="2 3">
    <name type="scientific">Colletotrichum phormii</name>
    <dbReference type="NCBI Taxonomy" id="359342"/>
    <lineage>
        <taxon>Eukaryota</taxon>
        <taxon>Fungi</taxon>
        <taxon>Dikarya</taxon>
        <taxon>Ascomycota</taxon>
        <taxon>Pezizomycotina</taxon>
        <taxon>Sordariomycetes</taxon>
        <taxon>Hypocreomycetidae</taxon>
        <taxon>Glomerellales</taxon>
        <taxon>Glomerellaceae</taxon>
        <taxon>Colletotrichum</taxon>
        <taxon>Colletotrichum acutatum species complex</taxon>
    </lineage>
</organism>
<reference evidence="2" key="1">
    <citation type="submission" date="2021-06" db="EMBL/GenBank/DDBJ databases">
        <title>Comparative genomics, transcriptomics and evolutionary studies reveal genomic signatures of adaptation to plant cell wall in hemibiotrophic fungi.</title>
        <authorList>
            <consortium name="DOE Joint Genome Institute"/>
            <person name="Baroncelli R."/>
            <person name="Diaz J.F."/>
            <person name="Benocci T."/>
            <person name="Peng M."/>
            <person name="Battaglia E."/>
            <person name="Haridas S."/>
            <person name="Andreopoulos W."/>
            <person name="Labutti K."/>
            <person name="Pangilinan J."/>
            <person name="Floch G.L."/>
            <person name="Makela M.R."/>
            <person name="Henrissat B."/>
            <person name="Grigoriev I.V."/>
            <person name="Crouch J.A."/>
            <person name="De Vries R.P."/>
            <person name="Sukno S.A."/>
            <person name="Thon M.R."/>
        </authorList>
    </citation>
    <scope>NUCLEOTIDE SEQUENCE</scope>
    <source>
        <strain evidence="2">CBS 102054</strain>
    </source>
</reference>
<evidence type="ECO:0000313" key="2">
    <source>
        <dbReference type="EMBL" id="KAK1633271.1"/>
    </source>
</evidence>
<comment type="caution">
    <text evidence="2">The sequence shown here is derived from an EMBL/GenBank/DDBJ whole genome shotgun (WGS) entry which is preliminary data.</text>
</comment>